<dbReference type="GO" id="GO:0043093">
    <property type="term" value="P:FtsZ-dependent cytokinesis"/>
    <property type="evidence" value="ECO:0007669"/>
    <property type="project" value="UniProtKB-UniRule"/>
</dbReference>
<keyword evidence="2 5" id="KW-0547">Nucleotide-binding</keyword>
<keyword evidence="3 5" id="KW-0342">GTP-binding</keyword>
<evidence type="ECO:0000259" key="7">
    <source>
        <dbReference type="SMART" id="SM00864"/>
    </source>
</evidence>
<dbReference type="InterPro" id="IPR045061">
    <property type="entry name" value="FtsZ/CetZ"/>
</dbReference>
<dbReference type="GO" id="GO:0005737">
    <property type="term" value="C:cytoplasm"/>
    <property type="evidence" value="ECO:0007669"/>
    <property type="project" value="UniProtKB-SubCell"/>
</dbReference>
<sequence>MDEPSRPDTAIERKMLQDLAPKSKDDEEILKFIEESKPNLYVIGAGGSGCNTLDRLFQMGIHGVNLVAMNTDAKHLLHVRANRKVLLGKKVSKGRGAGSNPVVGEESAKESAEEIKESVKDPSMVFITCGLGGGTGTGSAPIIAEAAKNAGALTIAVVTLPFTSEGKVRMENALNGLEKLKKHADTVIVIKNDKLLNLVPDLPLNTAFKVCDEVLAGSVKGIAELVTKAGLVNVDLADLKTILSQGGFAVIGLGEASLDAKKEDRARVAVETALNSPLLDADVSTSTRALINVVGGEDMSLKEAEYVVSETSSKINSDAHIIWGARIDENIKKSSMRVLVVLTGVRFPKYTFKQDESTESLDLDIIG</sequence>
<proteinExistence type="inferred from homology"/>
<dbReference type="PRINTS" id="PR00423">
    <property type="entry name" value="CELLDVISFTSZ"/>
</dbReference>
<comment type="similarity">
    <text evidence="1 5">Belongs to the FtsZ family.</text>
</comment>
<gene>
    <name evidence="9" type="primary">ftsZ1_1</name>
    <name evidence="5" type="synonym">ftsZ</name>
    <name evidence="9" type="ORF">LFW2832_00152</name>
</gene>
<keyword evidence="5" id="KW-0963">Cytoplasm</keyword>
<dbReference type="EMBL" id="CABMJJ010000004">
    <property type="protein sequence ID" value="VVC03027.1"/>
    <property type="molecule type" value="Genomic_DNA"/>
</dbReference>
<evidence type="ECO:0000313" key="10">
    <source>
        <dbReference type="Proteomes" id="UP000789941"/>
    </source>
</evidence>
<dbReference type="Pfam" id="PF00091">
    <property type="entry name" value="Tubulin"/>
    <property type="match status" value="1"/>
</dbReference>
<dbReference type="GO" id="GO:0032153">
    <property type="term" value="C:cell division site"/>
    <property type="evidence" value="ECO:0007669"/>
    <property type="project" value="UniProtKB-UniRule"/>
</dbReference>
<dbReference type="GO" id="GO:0003924">
    <property type="term" value="F:GTPase activity"/>
    <property type="evidence" value="ECO:0007669"/>
    <property type="project" value="UniProtKB-UniRule"/>
</dbReference>
<comment type="subunit">
    <text evidence="5">Homodimer. Polymerizes to form a dynamic ring structure in a strictly GTP-dependent manner. Interacts directly with several other division proteins.</text>
</comment>
<comment type="subcellular location">
    <subcellularLocation>
        <location evidence="5">Cytoplasm</location>
    </subcellularLocation>
    <text evidence="5">Assembles at midcell at the inner surface of the cytoplasmic membrane.</text>
</comment>
<dbReference type="FunFam" id="3.40.50.1440:FF:000001">
    <property type="entry name" value="Cell division protein FtsZ"/>
    <property type="match status" value="1"/>
</dbReference>
<feature type="binding site" evidence="5">
    <location>
        <position position="169"/>
    </location>
    <ligand>
        <name>GTP</name>
        <dbReference type="ChEBI" id="CHEBI:37565"/>
    </ligand>
</feature>
<feature type="binding site" evidence="5">
    <location>
        <begin position="134"/>
        <end position="136"/>
    </location>
    <ligand>
        <name>GTP</name>
        <dbReference type="ChEBI" id="CHEBI:37565"/>
    </ligand>
</feature>
<evidence type="ECO:0000256" key="4">
    <source>
        <dbReference type="ARBA" id="ARBA00023210"/>
    </source>
</evidence>
<dbReference type="PANTHER" id="PTHR30314">
    <property type="entry name" value="CELL DIVISION PROTEIN FTSZ-RELATED"/>
    <property type="match status" value="1"/>
</dbReference>
<dbReference type="PANTHER" id="PTHR30314:SF3">
    <property type="entry name" value="MITOCHONDRIAL DIVISION PROTEIN FSZA"/>
    <property type="match status" value="1"/>
</dbReference>
<dbReference type="SMART" id="SM00864">
    <property type="entry name" value="Tubulin"/>
    <property type="match status" value="1"/>
</dbReference>
<dbReference type="InterPro" id="IPR008280">
    <property type="entry name" value="Tub_FtsZ_C"/>
</dbReference>
<evidence type="ECO:0000256" key="2">
    <source>
        <dbReference type="ARBA" id="ARBA00022741"/>
    </source>
</evidence>
<keyword evidence="5 9" id="KW-0132">Cell division</keyword>
<dbReference type="InterPro" id="IPR036525">
    <property type="entry name" value="Tubulin/FtsZ_GTPase_sf"/>
</dbReference>
<evidence type="ECO:0000313" key="9">
    <source>
        <dbReference type="EMBL" id="VVC03027.1"/>
    </source>
</evidence>
<dbReference type="NCBIfam" id="TIGR00065">
    <property type="entry name" value="ftsZ"/>
    <property type="match status" value="1"/>
</dbReference>
<dbReference type="GO" id="GO:0005525">
    <property type="term" value="F:GTP binding"/>
    <property type="evidence" value="ECO:0007669"/>
    <property type="project" value="UniProtKB-UniRule"/>
</dbReference>
<dbReference type="Gene3D" id="3.40.50.1440">
    <property type="entry name" value="Tubulin/FtsZ, GTPase domain"/>
    <property type="match status" value="1"/>
</dbReference>
<keyword evidence="5" id="KW-0131">Cell cycle</keyword>
<comment type="function">
    <text evidence="5">Essential cell division protein that forms a contractile ring structure (Z ring) at the future cell division site. The regulation of the ring assembly controls the timing and the location of cell division. One of the functions of the FtsZ ring is to recruit other cell division proteins to the septum to produce a new cell wall between the dividing cells. Binds GTP and shows GTPase activity.</text>
</comment>
<accession>A0A5E4LQ62</accession>
<evidence type="ECO:0000259" key="8">
    <source>
        <dbReference type="SMART" id="SM00865"/>
    </source>
</evidence>
<dbReference type="CDD" id="cd02201">
    <property type="entry name" value="FtsZ_type1"/>
    <property type="match status" value="1"/>
</dbReference>
<dbReference type="InterPro" id="IPR000158">
    <property type="entry name" value="Cell_div_FtsZ"/>
</dbReference>
<feature type="domain" description="Tubulin/FtsZ GTPase" evidence="7">
    <location>
        <begin position="39"/>
        <end position="230"/>
    </location>
</feature>
<dbReference type="SMART" id="SM00865">
    <property type="entry name" value="Tubulin_C"/>
    <property type="match status" value="1"/>
</dbReference>
<comment type="caution">
    <text evidence="9">The sequence shown here is derived from an EMBL/GenBank/DDBJ whole genome shotgun (WGS) entry which is preliminary data.</text>
</comment>
<evidence type="ECO:0000256" key="6">
    <source>
        <dbReference type="NCBIfam" id="TIGR00065"/>
    </source>
</evidence>
<dbReference type="InterPro" id="IPR024757">
    <property type="entry name" value="FtsZ_C"/>
</dbReference>
<dbReference type="SUPFAM" id="SSF52490">
    <property type="entry name" value="Tubulin nucleotide-binding domain-like"/>
    <property type="match status" value="1"/>
</dbReference>
<keyword evidence="4 5" id="KW-0717">Septation</keyword>
<dbReference type="AlphaFoldDB" id="A0A5E4LQ62"/>
<dbReference type="Pfam" id="PF12327">
    <property type="entry name" value="FtsZ_C"/>
    <property type="match status" value="1"/>
</dbReference>
<evidence type="ECO:0000256" key="5">
    <source>
        <dbReference type="HAMAP-Rule" id="MF_00909"/>
    </source>
</evidence>
<comment type="caution">
    <text evidence="5">Lacks conserved residue(s) required for the propagation of feature annotation.</text>
</comment>
<dbReference type="HAMAP" id="MF_00909">
    <property type="entry name" value="FtsZ"/>
    <property type="match status" value="1"/>
</dbReference>
<dbReference type="Proteomes" id="UP000789941">
    <property type="component" value="Unassembled WGS sequence"/>
</dbReference>
<organism evidence="9 10">
    <name type="scientific">Candidatus Bilamarchaeum dharawalense</name>
    <dbReference type="NCBI Taxonomy" id="2885759"/>
    <lineage>
        <taxon>Archaea</taxon>
        <taxon>Candidatus Micrarchaeota</taxon>
        <taxon>Candidatus Micrarchaeia</taxon>
        <taxon>Candidatus Anstonellales</taxon>
        <taxon>Candidatus Bilamarchaeaceae</taxon>
        <taxon>Candidatus Bilamarchaeum</taxon>
    </lineage>
</organism>
<feature type="domain" description="Tubulin/FtsZ 2-layer sandwich" evidence="8">
    <location>
        <begin position="232"/>
        <end position="353"/>
    </location>
</feature>
<feature type="binding site" evidence="5">
    <location>
        <position position="212"/>
    </location>
    <ligand>
        <name>GTP</name>
        <dbReference type="ChEBI" id="CHEBI:37565"/>
    </ligand>
</feature>
<evidence type="ECO:0000256" key="1">
    <source>
        <dbReference type="ARBA" id="ARBA00009690"/>
    </source>
</evidence>
<dbReference type="GO" id="GO:0051258">
    <property type="term" value="P:protein polymerization"/>
    <property type="evidence" value="ECO:0007669"/>
    <property type="project" value="UniProtKB-UniRule"/>
</dbReference>
<reference evidence="9 10" key="1">
    <citation type="submission" date="2019-08" db="EMBL/GenBank/DDBJ databases">
        <authorList>
            <person name="Vazquez-Campos X."/>
        </authorList>
    </citation>
    <scope>NUCLEOTIDE SEQUENCE [LARGE SCALE GENOMIC DNA]</scope>
    <source>
        <strain evidence="9">LFW-283_2</strain>
    </source>
</reference>
<dbReference type="SUPFAM" id="SSF55307">
    <property type="entry name" value="Tubulin C-terminal domain-like"/>
    <property type="match status" value="1"/>
</dbReference>
<dbReference type="InterPro" id="IPR018316">
    <property type="entry name" value="Tubulin/FtsZ_2-layer-sand-dom"/>
</dbReference>
<name>A0A5E4LQ62_9ARCH</name>
<protein>
    <recommendedName>
        <fullName evidence="5 6">Cell division protein FtsZ</fullName>
    </recommendedName>
</protein>
<feature type="binding site" evidence="5">
    <location>
        <position position="165"/>
    </location>
    <ligand>
        <name>GTP</name>
        <dbReference type="ChEBI" id="CHEBI:37565"/>
    </ligand>
</feature>
<dbReference type="InterPro" id="IPR003008">
    <property type="entry name" value="Tubulin_FtsZ_GTPase"/>
</dbReference>
<evidence type="ECO:0000256" key="3">
    <source>
        <dbReference type="ARBA" id="ARBA00023134"/>
    </source>
</evidence>